<feature type="compositionally biased region" description="Low complexity" evidence="1">
    <location>
        <begin position="581"/>
        <end position="591"/>
    </location>
</feature>
<evidence type="ECO:0000313" key="4">
    <source>
        <dbReference type="Proteomes" id="UP001562354"/>
    </source>
</evidence>
<dbReference type="PROSITE" id="PS50011">
    <property type="entry name" value="PROTEIN_KINASE_DOM"/>
    <property type="match status" value="1"/>
</dbReference>
<feature type="region of interest" description="Disordered" evidence="1">
    <location>
        <begin position="477"/>
        <end position="558"/>
    </location>
</feature>
<feature type="compositionally biased region" description="Polar residues" evidence="1">
    <location>
        <begin position="537"/>
        <end position="558"/>
    </location>
</feature>
<dbReference type="InterPro" id="IPR000719">
    <property type="entry name" value="Prot_kinase_dom"/>
</dbReference>
<feature type="compositionally biased region" description="Low complexity" evidence="1">
    <location>
        <begin position="377"/>
        <end position="388"/>
    </location>
</feature>
<comment type="caution">
    <text evidence="3">The sequence shown here is derived from an EMBL/GenBank/DDBJ whole genome shotgun (WGS) entry which is preliminary data.</text>
</comment>
<protein>
    <recommendedName>
        <fullName evidence="2">Protein kinase domain-containing protein</fullName>
    </recommendedName>
</protein>
<feature type="domain" description="Protein kinase" evidence="2">
    <location>
        <begin position="150"/>
        <end position="868"/>
    </location>
</feature>
<feature type="compositionally biased region" description="Basic and acidic residues" evidence="1">
    <location>
        <begin position="911"/>
        <end position="931"/>
    </location>
</feature>
<evidence type="ECO:0000256" key="1">
    <source>
        <dbReference type="SAM" id="MobiDB-lite"/>
    </source>
</evidence>
<dbReference type="EMBL" id="JBFMKM010000005">
    <property type="protein sequence ID" value="KAL1306259.1"/>
    <property type="molecule type" value="Genomic_DNA"/>
</dbReference>
<evidence type="ECO:0000259" key="2">
    <source>
        <dbReference type="PROSITE" id="PS50011"/>
    </source>
</evidence>
<gene>
    <name evidence="3" type="ORF">AAFC00_004348</name>
</gene>
<dbReference type="SUPFAM" id="SSF56112">
    <property type="entry name" value="Protein kinase-like (PK-like)"/>
    <property type="match status" value="1"/>
</dbReference>
<feature type="compositionally biased region" description="Polar residues" evidence="1">
    <location>
        <begin position="428"/>
        <end position="437"/>
    </location>
</feature>
<feature type="region of interest" description="Disordered" evidence="1">
    <location>
        <begin position="773"/>
        <end position="829"/>
    </location>
</feature>
<dbReference type="PANTHER" id="PTHR24362">
    <property type="entry name" value="SERINE/THREONINE-PROTEIN KINASE NEK"/>
    <property type="match status" value="1"/>
</dbReference>
<feature type="region of interest" description="Disordered" evidence="1">
    <location>
        <begin position="367"/>
        <end position="461"/>
    </location>
</feature>
<dbReference type="GeneID" id="95978048"/>
<dbReference type="Gene3D" id="1.10.510.10">
    <property type="entry name" value="Transferase(Phosphotransferase) domain 1"/>
    <property type="match status" value="1"/>
</dbReference>
<feature type="region of interest" description="Disordered" evidence="1">
    <location>
        <begin position="904"/>
        <end position="931"/>
    </location>
</feature>
<keyword evidence="4" id="KW-1185">Reference proteome</keyword>
<dbReference type="Pfam" id="PF00069">
    <property type="entry name" value="Pkinase"/>
    <property type="match status" value="1"/>
</dbReference>
<feature type="compositionally biased region" description="Polar residues" evidence="1">
    <location>
        <begin position="517"/>
        <end position="531"/>
    </location>
</feature>
<dbReference type="InterPro" id="IPR011009">
    <property type="entry name" value="Kinase-like_dom_sf"/>
</dbReference>
<name>A0ABR3PJS2_9PEZI</name>
<dbReference type="Proteomes" id="UP001562354">
    <property type="component" value="Unassembled WGS sequence"/>
</dbReference>
<accession>A0ABR3PJS2</accession>
<reference evidence="3 4" key="1">
    <citation type="submission" date="2024-07" db="EMBL/GenBank/DDBJ databases">
        <title>Draft sequence of the Neodothiora populina.</title>
        <authorList>
            <person name="Drown D.D."/>
            <person name="Schuette U.S."/>
            <person name="Buechlein A.B."/>
            <person name="Rusch D.R."/>
            <person name="Winton L.W."/>
            <person name="Adams G.A."/>
        </authorList>
    </citation>
    <scope>NUCLEOTIDE SEQUENCE [LARGE SCALE GENOMIC DNA]</scope>
    <source>
        <strain evidence="3 4">CPC 39397</strain>
    </source>
</reference>
<feature type="compositionally biased region" description="Low complexity" evidence="1">
    <location>
        <begin position="785"/>
        <end position="811"/>
    </location>
</feature>
<evidence type="ECO:0000313" key="3">
    <source>
        <dbReference type="EMBL" id="KAL1306259.1"/>
    </source>
</evidence>
<feature type="region of interest" description="Disordered" evidence="1">
    <location>
        <begin position="572"/>
        <end position="591"/>
    </location>
</feature>
<dbReference type="PANTHER" id="PTHR24362:SF309">
    <property type="entry name" value="PROTEIN KINASE DOMAIN-CONTAINING PROTEIN"/>
    <property type="match status" value="1"/>
</dbReference>
<organism evidence="3 4">
    <name type="scientific">Neodothiora populina</name>
    <dbReference type="NCBI Taxonomy" id="2781224"/>
    <lineage>
        <taxon>Eukaryota</taxon>
        <taxon>Fungi</taxon>
        <taxon>Dikarya</taxon>
        <taxon>Ascomycota</taxon>
        <taxon>Pezizomycotina</taxon>
        <taxon>Dothideomycetes</taxon>
        <taxon>Dothideomycetidae</taxon>
        <taxon>Dothideales</taxon>
        <taxon>Dothioraceae</taxon>
        <taxon>Neodothiora</taxon>
    </lineage>
</organism>
<feature type="compositionally biased region" description="Polar residues" evidence="1">
    <location>
        <begin position="389"/>
        <end position="413"/>
    </location>
</feature>
<dbReference type="SMART" id="SM00220">
    <property type="entry name" value="S_TKc"/>
    <property type="match status" value="1"/>
</dbReference>
<proteinExistence type="predicted"/>
<dbReference type="RefSeq" id="XP_069202532.1">
    <property type="nucleotide sequence ID" value="XM_069343980.1"/>
</dbReference>
<sequence length="984" mass="106534">MGTRTFAQVPPTAATIALNAYIYGYAGHSLVTPHAALKQLWWTDDRIERKVTRGFVVSKIRGEERDFLNKPLGFGEGLTDDTYMDWILQRARRLFLILAELGKPEQIFGLIDDSLDDDDLPFTLESIRQLELSIEPDDRLNKQCYDTQFLFLLRQLKQGSHIDYGPNEHIPMEHVHKVPPAVPLQAWDRIHFPRDPERFFLRRKYVFGQDNSKETSRSDYLADIEKAKYLKHEHICPVYASYTAGDSGYVLSDFVPEHTLGSFIAQRLPYQFMRVTEADRPVLVLEWLHCLSDAIASLHHRGTYHGAIRPNNIIIDHDNRIAFSDIGSLRTFQKGKKIDKKEILEYAPPEVYTALTAPPLVQARLGAVGGRRRSSGDDSSTSSGSSRTNSIFSLSTITSPVSSPLGSQTSYNAPGTPKSPRGFRNFSRHLSQQSTISECGPLSEPINATPALPPEGSSPGRVTSLASIIATATSNITTITPSLPPPTPAEMSPKSPDSRCGSLWGAGQGAGQGRISDPSSGVSTPTRSTFSPALLTSLPTSPTFGSTKPVRSSSSPATTTIFPFHRSAHIKNNTPTLHKAPSTSTLPSLTTSLSHSSANQLHLMRTSTFSLPATILADTTTAALPNPEAADIFALGCIYLDVLTWLVKGRLNEFVKYRASPPAPGLLSSSAASTAASMRSVRSARSVFSYRSSPRGVGMGIGMGIGSAVGSSSNSSSGSSDGFGIGASSASSTGCSSAVGTNGPKTDTAYAAQLAHGKLELWISELRDESLKRLEDPKTSSTSASQSRPKSSRGASSSSSKRPKKSSSPESDPAPEPREEGARLDNNQTAIWVNGVPELLKLVKDMLSQEPEDRPSARQVRDRVEEVLGKGCGMRFLCCRGREWDFAGSGAGHETMGNGVGVKPTTSHGTTSDHTKSGAQQHIHEVDTDKGNQEAYEAGTEIGETEGLGIHMRSHRIDEAVETFRSGGVPVRRRIVNLPWRKKG</sequence>